<dbReference type="EMBL" id="FOKA01000022">
    <property type="protein sequence ID" value="SFB41219.1"/>
    <property type="molecule type" value="Genomic_DNA"/>
</dbReference>
<dbReference type="AlphaFoldDB" id="A0A1I1AT06"/>
<dbReference type="Proteomes" id="UP000199012">
    <property type="component" value="Unassembled WGS sequence"/>
</dbReference>
<dbReference type="STRING" id="988821.SAMN05421867_12238"/>
<gene>
    <name evidence="1" type="ORF">SAMN05421867_12238</name>
</gene>
<reference evidence="1 2" key="1">
    <citation type="submission" date="2016-10" db="EMBL/GenBank/DDBJ databases">
        <authorList>
            <person name="de Groot N.N."/>
        </authorList>
    </citation>
    <scope>NUCLEOTIDE SEQUENCE [LARGE SCALE GENOMIC DNA]</scope>
    <source>
        <strain evidence="1 2">CGMCC 4.6945</strain>
    </source>
</reference>
<evidence type="ECO:0000313" key="2">
    <source>
        <dbReference type="Proteomes" id="UP000199012"/>
    </source>
</evidence>
<proteinExistence type="predicted"/>
<evidence type="ECO:0000313" key="1">
    <source>
        <dbReference type="EMBL" id="SFB41219.1"/>
    </source>
</evidence>
<name>A0A1I1AT06_9CELL</name>
<protein>
    <recommendedName>
        <fullName evidence="3">DUF2550 domain-containing protein</fullName>
    </recommendedName>
</protein>
<accession>A0A1I1AT06</accession>
<keyword evidence="2" id="KW-1185">Reference proteome</keyword>
<dbReference type="Pfam" id="PF10739">
    <property type="entry name" value="DUF2550"/>
    <property type="match status" value="1"/>
</dbReference>
<sequence length="131" mass="14144">MVLTALVVVVVLVLPALAWWRSGVRARRTGAFSCALGRSADGPWRAGTATYGASRLTWTPGPLTRARGRVELARRRLAVTDRVPVHAHGVQLLVVTCRAADRTVHLRMSPEAYAGLTSWLEATPTGVDAYV</sequence>
<evidence type="ECO:0008006" key="3">
    <source>
        <dbReference type="Google" id="ProtNLM"/>
    </source>
</evidence>
<organism evidence="1 2">
    <name type="scientific">Cellulomonas marina</name>
    <dbReference type="NCBI Taxonomy" id="988821"/>
    <lineage>
        <taxon>Bacteria</taxon>
        <taxon>Bacillati</taxon>
        <taxon>Actinomycetota</taxon>
        <taxon>Actinomycetes</taxon>
        <taxon>Micrococcales</taxon>
        <taxon>Cellulomonadaceae</taxon>
        <taxon>Cellulomonas</taxon>
    </lineage>
</organism>
<dbReference type="InterPro" id="IPR019675">
    <property type="entry name" value="DUF2550"/>
</dbReference>